<sequence>MSLKNSLVIYGGSFNPPHNGHIIIAQLVREMFRFADFHVVTSSTPPHKKVDVSFKERFFLTKKAFEKVEGITVSDIEHRLGGVSYAINTIEYYEKKYSHIFFLVGEDALYSIEKWYRYEDILKKAHMLVYPRFKDELVYKKVERVLESLSNSIYILKLPLIQISSTVVRERAIKGLSLYGFVPQHIISYVEEIYGNR</sequence>
<name>A0ABM6GD64_9BACT</name>
<dbReference type="Proteomes" id="UP000185490">
    <property type="component" value="Chromosome"/>
</dbReference>
<dbReference type="HAMAP" id="MF_00244">
    <property type="entry name" value="NaMN_adenylyltr"/>
    <property type="match status" value="1"/>
</dbReference>
<dbReference type="GO" id="GO:0004515">
    <property type="term" value="F:nicotinate-nucleotide adenylyltransferase activity"/>
    <property type="evidence" value="ECO:0007669"/>
    <property type="project" value="UniProtKB-EC"/>
</dbReference>
<evidence type="ECO:0000256" key="7">
    <source>
        <dbReference type="ARBA" id="ARBA00022840"/>
    </source>
</evidence>
<dbReference type="NCBIfam" id="TIGR00125">
    <property type="entry name" value="cyt_tran_rel"/>
    <property type="match status" value="1"/>
</dbReference>
<dbReference type="InterPro" id="IPR014729">
    <property type="entry name" value="Rossmann-like_a/b/a_fold"/>
</dbReference>
<comment type="pathway">
    <text evidence="2 10">Cofactor biosynthesis; NAD(+) biosynthesis; deamido-NAD(+) from nicotinate D-ribonucleotide: step 1/1.</text>
</comment>
<protein>
    <recommendedName>
        <fullName evidence="10">Probable nicotinate-nucleotide adenylyltransferase</fullName>
        <ecNumber evidence="10">2.7.7.18</ecNumber>
    </recommendedName>
    <alternativeName>
        <fullName evidence="10">Deamido-NAD(+) diphosphorylase</fullName>
    </alternativeName>
    <alternativeName>
        <fullName evidence="10">Deamido-NAD(+) pyrophosphorylase</fullName>
    </alternativeName>
    <alternativeName>
        <fullName evidence="10">Nicotinate mononucleotide adenylyltransferase</fullName>
        <shortName evidence="10">NaMN adenylyltransferase</shortName>
    </alternativeName>
</protein>
<dbReference type="CDD" id="cd02165">
    <property type="entry name" value="NMNAT"/>
    <property type="match status" value="1"/>
</dbReference>
<dbReference type="PANTHER" id="PTHR39321">
    <property type="entry name" value="NICOTINATE-NUCLEOTIDE ADENYLYLTRANSFERASE-RELATED"/>
    <property type="match status" value="1"/>
</dbReference>
<keyword evidence="7 10" id="KW-0067">ATP-binding</keyword>
<evidence type="ECO:0000259" key="11">
    <source>
        <dbReference type="Pfam" id="PF01467"/>
    </source>
</evidence>
<evidence type="ECO:0000256" key="2">
    <source>
        <dbReference type="ARBA" id="ARBA00005019"/>
    </source>
</evidence>
<comment type="function">
    <text evidence="1 10">Catalyzes the reversible adenylation of nicotinate mononucleotide (NaMN) to nicotinic acid adenine dinucleotide (NaAD).</text>
</comment>
<dbReference type="SUPFAM" id="SSF52374">
    <property type="entry name" value="Nucleotidylyl transferase"/>
    <property type="match status" value="1"/>
</dbReference>
<accession>A0ABM6GD64</accession>
<dbReference type="InterPro" id="IPR005248">
    <property type="entry name" value="NadD/NMNAT"/>
</dbReference>
<dbReference type="EC" id="2.7.7.18" evidence="10"/>
<dbReference type="Pfam" id="PF01467">
    <property type="entry name" value="CTP_transf_like"/>
    <property type="match status" value="1"/>
</dbReference>
<keyword evidence="5 10" id="KW-0548">Nucleotidyltransferase</keyword>
<keyword evidence="13" id="KW-1185">Reference proteome</keyword>
<dbReference type="PANTHER" id="PTHR39321:SF3">
    <property type="entry name" value="PHOSPHOPANTETHEINE ADENYLYLTRANSFERASE"/>
    <property type="match status" value="1"/>
</dbReference>
<evidence type="ECO:0000256" key="10">
    <source>
        <dbReference type="HAMAP-Rule" id="MF_00244"/>
    </source>
</evidence>
<evidence type="ECO:0000256" key="4">
    <source>
        <dbReference type="ARBA" id="ARBA00022679"/>
    </source>
</evidence>
<evidence type="ECO:0000256" key="3">
    <source>
        <dbReference type="ARBA" id="ARBA00022642"/>
    </source>
</evidence>
<reference evidence="12 13" key="1">
    <citation type="submission" date="2014-02" db="EMBL/GenBank/DDBJ databases">
        <title>Diversity of Thermotogales isolates from hydrothermal vents.</title>
        <authorList>
            <person name="Haverkamp T.H.A."/>
            <person name="Lossouarn J."/>
            <person name="Geslin C."/>
            <person name="Nesbo C.L."/>
        </authorList>
    </citation>
    <scope>NUCLEOTIDE SEQUENCE [LARGE SCALE GENOMIC DNA]</scope>
    <source>
        <strain evidence="12 13">431</strain>
    </source>
</reference>
<comment type="catalytic activity">
    <reaction evidence="9 10">
        <text>nicotinate beta-D-ribonucleotide + ATP + H(+) = deamido-NAD(+) + diphosphate</text>
        <dbReference type="Rhea" id="RHEA:22860"/>
        <dbReference type="ChEBI" id="CHEBI:15378"/>
        <dbReference type="ChEBI" id="CHEBI:30616"/>
        <dbReference type="ChEBI" id="CHEBI:33019"/>
        <dbReference type="ChEBI" id="CHEBI:57502"/>
        <dbReference type="ChEBI" id="CHEBI:58437"/>
        <dbReference type="EC" id="2.7.7.18"/>
    </reaction>
</comment>
<keyword evidence="3 10" id="KW-0662">Pyridine nucleotide biosynthesis</keyword>
<evidence type="ECO:0000256" key="1">
    <source>
        <dbReference type="ARBA" id="ARBA00002324"/>
    </source>
</evidence>
<evidence type="ECO:0000256" key="8">
    <source>
        <dbReference type="ARBA" id="ARBA00023027"/>
    </source>
</evidence>
<organism evidence="12 13">
    <name type="scientific">Thermosipho melanesiensis</name>
    <dbReference type="NCBI Taxonomy" id="46541"/>
    <lineage>
        <taxon>Bacteria</taxon>
        <taxon>Thermotogati</taxon>
        <taxon>Thermotogota</taxon>
        <taxon>Thermotogae</taxon>
        <taxon>Thermotogales</taxon>
        <taxon>Fervidobacteriaceae</taxon>
        <taxon>Thermosipho</taxon>
    </lineage>
</organism>
<comment type="similarity">
    <text evidence="10">Belongs to the NadD family.</text>
</comment>
<evidence type="ECO:0000313" key="13">
    <source>
        <dbReference type="Proteomes" id="UP000185490"/>
    </source>
</evidence>
<evidence type="ECO:0000256" key="5">
    <source>
        <dbReference type="ARBA" id="ARBA00022695"/>
    </source>
</evidence>
<keyword evidence="8 10" id="KW-0520">NAD</keyword>
<evidence type="ECO:0000256" key="9">
    <source>
        <dbReference type="ARBA" id="ARBA00048721"/>
    </source>
</evidence>
<dbReference type="Gene3D" id="3.40.50.620">
    <property type="entry name" value="HUPs"/>
    <property type="match status" value="1"/>
</dbReference>
<keyword evidence="6 10" id="KW-0547">Nucleotide-binding</keyword>
<evidence type="ECO:0000313" key="12">
    <source>
        <dbReference type="EMBL" id="APT73430.1"/>
    </source>
</evidence>
<evidence type="ECO:0000256" key="6">
    <source>
        <dbReference type="ARBA" id="ARBA00022741"/>
    </source>
</evidence>
<proteinExistence type="inferred from homology"/>
<gene>
    <name evidence="10 12" type="primary">nadD</name>
    <name evidence="12" type="ORF">BW47_02030</name>
</gene>
<keyword evidence="4 10" id="KW-0808">Transferase</keyword>
<dbReference type="InterPro" id="IPR004821">
    <property type="entry name" value="Cyt_trans-like"/>
</dbReference>
<dbReference type="EMBL" id="CP007389">
    <property type="protein sequence ID" value="APT73430.1"/>
    <property type="molecule type" value="Genomic_DNA"/>
</dbReference>
<dbReference type="NCBIfam" id="TIGR00482">
    <property type="entry name" value="nicotinate (nicotinamide) nucleotide adenylyltransferase"/>
    <property type="match status" value="1"/>
</dbReference>
<feature type="domain" description="Cytidyltransferase-like" evidence="11">
    <location>
        <begin position="9"/>
        <end position="171"/>
    </location>
</feature>